<reference evidence="1 2" key="1">
    <citation type="journal article" date="2017" name="Elife">
        <title>Extensive horizontal gene transfer in cheese-associated bacteria.</title>
        <authorList>
            <person name="Bonham K.S."/>
            <person name="Wolfe B.E."/>
            <person name="Dutton R.J."/>
        </authorList>
    </citation>
    <scope>NUCLEOTIDE SEQUENCE [LARGE SCALE GENOMIC DNA]</scope>
    <source>
        <strain evidence="1 2">JB182</strain>
    </source>
</reference>
<dbReference type="OMA" id="KNGQAHG"/>
<organism evidence="1 2">
    <name type="scientific">Glutamicibacter arilaitensis</name>
    <dbReference type="NCBI Taxonomy" id="256701"/>
    <lineage>
        <taxon>Bacteria</taxon>
        <taxon>Bacillati</taxon>
        <taxon>Actinomycetota</taxon>
        <taxon>Actinomycetes</taxon>
        <taxon>Micrococcales</taxon>
        <taxon>Micrococcaceae</taxon>
        <taxon>Glutamicibacter</taxon>
    </lineage>
</organism>
<gene>
    <name evidence="1" type="ORF">CIK84_12895</name>
</gene>
<protein>
    <submittedName>
        <fullName evidence="1">Uncharacterized protein</fullName>
    </submittedName>
</protein>
<evidence type="ECO:0000313" key="2">
    <source>
        <dbReference type="Proteomes" id="UP000235739"/>
    </source>
</evidence>
<proteinExistence type="predicted"/>
<dbReference type="EMBL" id="PNQX01000002">
    <property type="protein sequence ID" value="PMQ19565.1"/>
    <property type="molecule type" value="Genomic_DNA"/>
</dbReference>
<dbReference type="Proteomes" id="UP000235739">
    <property type="component" value="Unassembled WGS sequence"/>
</dbReference>
<dbReference type="RefSeq" id="WP_013347632.1">
    <property type="nucleotide sequence ID" value="NZ_JABUYH010000065.1"/>
</dbReference>
<sequence length="144" mass="16309">MQKPTQTTTKDSRETVTVPAIVERDMYGEGYDWMESLAGTGWYEVPGWGRDGWDLGSWPYIIFAAAKTTDETGKLFGYTTYVEGDVTARWYRSCEARNLAISKEAFWYWASGQSDGPEALEGMNPQEFKQIDGLCEPYIPNFGN</sequence>
<evidence type="ECO:0000313" key="1">
    <source>
        <dbReference type="EMBL" id="PMQ19565.1"/>
    </source>
</evidence>
<dbReference type="AlphaFoldDB" id="A0A2N7S0A0"/>
<dbReference type="GeneID" id="303183869"/>
<comment type="caution">
    <text evidence="1">The sequence shown here is derived from an EMBL/GenBank/DDBJ whole genome shotgun (WGS) entry which is preliminary data.</text>
</comment>
<accession>A0A2N7S0A0</accession>
<name>A0A2N7S0A0_9MICC</name>